<evidence type="ECO:0000313" key="1">
    <source>
        <dbReference type="EMBL" id="KAI8559512.1"/>
    </source>
</evidence>
<organism evidence="1 2">
    <name type="scientific">Rhododendron molle</name>
    <name type="common">Chinese azalea</name>
    <name type="synonym">Azalea mollis</name>
    <dbReference type="NCBI Taxonomy" id="49168"/>
    <lineage>
        <taxon>Eukaryota</taxon>
        <taxon>Viridiplantae</taxon>
        <taxon>Streptophyta</taxon>
        <taxon>Embryophyta</taxon>
        <taxon>Tracheophyta</taxon>
        <taxon>Spermatophyta</taxon>
        <taxon>Magnoliopsida</taxon>
        <taxon>eudicotyledons</taxon>
        <taxon>Gunneridae</taxon>
        <taxon>Pentapetalae</taxon>
        <taxon>asterids</taxon>
        <taxon>Ericales</taxon>
        <taxon>Ericaceae</taxon>
        <taxon>Ericoideae</taxon>
        <taxon>Rhodoreae</taxon>
        <taxon>Rhododendron</taxon>
    </lineage>
</organism>
<dbReference type="Proteomes" id="UP001062846">
    <property type="component" value="Chromosome 4"/>
</dbReference>
<evidence type="ECO:0000313" key="2">
    <source>
        <dbReference type="Proteomes" id="UP001062846"/>
    </source>
</evidence>
<name>A0ACC0P437_RHOML</name>
<proteinExistence type="predicted"/>
<protein>
    <submittedName>
        <fullName evidence="1">Uncharacterized protein</fullName>
    </submittedName>
</protein>
<accession>A0ACC0P437</accession>
<reference evidence="1" key="1">
    <citation type="submission" date="2022-02" db="EMBL/GenBank/DDBJ databases">
        <title>Plant Genome Project.</title>
        <authorList>
            <person name="Zhang R.-G."/>
        </authorList>
    </citation>
    <scope>NUCLEOTIDE SEQUENCE</scope>
    <source>
        <strain evidence="1">AT1</strain>
    </source>
</reference>
<dbReference type="EMBL" id="CM046391">
    <property type="protein sequence ID" value="KAI8559512.1"/>
    <property type="molecule type" value="Genomic_DNA"/>
</dbReference>
<comment type="caution">
    <text evidence="1">The sequence shown here is derived from an EMBL/GenBank/DDBJ whole genome shotgun (WGS) entry which is preliminary data.</text>
</comment>
<gene>
    <name evidence="1" type="ORF">RHMOL_Rhmol04G0179500</name>
</gene>
<keyword evidence="2" id="KW-1185">Reference proteome</keyword>
<sequence>MNETMIHYLCIPFTHATPINNDSPPSNQIIDSKNLALNYARNKKNSPAMAPLSSKSLSTGKKHSHFHLTFDKKISFESIKI</sequence>